<evidence type="ECO:0000313" key="1">
    <source>
        <dbReference type="EMBL" id="HIU09865.1"/>
    </source>
</evidence>
<dbReference type="InterPro" id="IPR038682">
    <property type="entry name" value="YrpD-like_sf"/>
</dbReference>
<comment type="caution">
    <text evidence="1">The sequence shown here is derived from an EMBL/GenBank/DDBJ whole genome shotgun (WGS) entry which is preliminary data.</text>
</comment>
<protein>
    <submittedName>
        <fullName evidence="1">Uncharacterized protein</fullName>
    </submittedName>
</protein>
<reference evidence="1" key="1">
    <citation type="submission" date="2020-10" db="EMBL/GenBank/DDBJ databases">
        <authorList>
            <person name="Gilroy R."/>
        </authorList>
    </citation>
    <scope>NUCLEOTIDE SEQUENCE</scope>
    <source>
        <strain evidence="1">2830</strain>
    </source>
</reference>
<organism evidence="1 2">
    <name type="scientific">Candidatus Avidehalobacter gallistercoris</name>
    <dbReference type="NCBI Taxonomy" id="2840694"/>
    <lineage>
        <taxon>Bacteria</taxon>
        <taxon>Bacillati</taxon>
        <taxon>Bacillota</taxon>
        <taxon>Clostridia</taxon>
        <taxon>Eubacteriales</taxon>
        <taxon>Peptococcaceae</taxon>
        <taxon>Peptococcaceae incertae sedis</taxon>
        <taxon>Candidatus Avidehalobacter</taxon>
    </lineage>
</organism>
<dbReference type="Proteomes" id="UP000824124">
    <property type="component" value="Unassembled WGS sequence"/>
</dbReference>
<dbReference type="Gene3D" id="2.60.120.1270">
    <property type="match status" value="1"/>
</dbReference>
<gene>
    <name evidence="1" type="ORF">IAB00_01210</name>
</gene>
<sequence length="342" mass="38516">MPAWAAEEANDVEINNYSNLTISENTINLICQNAKEAIKEERTNKINTPSSRSVDNERTYTYYTNDENYIYVYEEANGLKSTMTIYDAPKDSEIEIFMVEQLLNNLQNSIMPMGLFDPGIGGKQTITKTGSAGSYFTTKVTLPTTSQVSDPNYAYIYGSFSKSNDYEADFGMLYSNTNGPDKQQYAWRIYANLVRYIPNGNNSYWQKLSMELTDKAASYRNGYKPGTDVNMSIWYNNNKKTKLVLEGTTICPTHEGTELKDTQNTSIYESSALWNIPSIDYFKVCATITSGKTGKNYAIFDNIKVDNVPVTSASYYPNPSKEKANVTRTSNTVIINVNSSIY</sequence>
<evidence type="ECO:0000313" key="2">
    <source>
        <dbReference type="Proteomes" id="UP000824124"/>
    </source>
</evidence>
<reference evidence="1" key="2">
    <citation type="journal article" date="2021" name="PeerJ">
        <title>Extensive microbial diversity within the chicken gut microbiome revealed by metagenomics and culture.</title>
        <authorList>
            <person name="Gilroy R."/>
            <person name="Ravi A."/>
            <person name="Getino M."/>
            <person name="Pursley I."/>
            <person name="Horton D.L."/>
            <person name="Alikhan N.F."/>
            <person name="Baker D."/>
            <person name="Gharbi K."/>
            <person name="Hall N."/>
            <person name="Watson M."/>
            <person name="Adriaenssens E.M."/>
            <person name="Foster-Nyarko E."/>
            <person name="Jarju S."/>
            <person name="Secka A."/>
            <person name="Antonio M."/>
            <person name="Oren A."/>
            <person name="Chaudhuri R.R."/>
            <person name="La Ragione R."/>
            <person name="Hildebrand F."/>
            <person name="Pallen M.J."/>
        </authorList>
    </citation>
    <scope>NUCLEOTIDE SEQUENCE</scope>
    <source>
        <strain evidence="1">2830</strain>
    </source>
</reference>
<dbReference type="InterPro" id="IPR029143">
    <property type="entry name" value="YrpD"/>
</dbReference>
<dbReference type="EMBL" id="DVMH01000008">
    <property type="protein sequence ID" value="HIU09865.1"/>
    <property type="molecule type" value="Genomic_DNA"/>
</dbReference>
<dbReference type="AlphaFoldDB" id="A0A9D1HIU1"/>
<dbReference type="Pfam" id="PF15493">
    <property type="entry name" value="YrpD"/>
    <property type="match status" value="1"/>
</dbReference>
<proteinExistence type="predicted"/>
<name>A0A9D1HIU1_9FIRM</name>
<accession>A0A9D1HIU1</accession>